<dbReference type="PROSITE" id="PS50118">
    <property type="entry name" value="HMG_BOX_2"/>
    <property type="match status" value="1"/>
</dbReference>
<dbReference type="GO" id="GO:0030154">
    <property type="term" value="P:cell differentiation"/>
    <property type="evidence" value="ECO:0007669"/>
    <property type="project" value="TreeGrafter"/>
</dbReference>
<dbReference type="Pfam" id="PF00505">
    <property type="entry name" value="HMG_box"/>
    <property type="match status" value="1"/>
</dbReference>
<evidence type="ECO:0000313" key="5">
    <source>
        <dbReference type="EMBL" id="AFA26127.1"/>
    </source>
</evidence>
<sequence length="321" mass="36852">MKTSFYTKSSPVTRQLRPKLDIPKQTLSIQKLTLSSNKEGKTFVTIYPSQVYITPKDLIEMIEEKKESIPVKNNNCILRDDILYAIHNFASDENTTTPENHISDLTNTGQTTEPKRPTNAFILYRTALRKKIKALFPSFSNSDISKFTGAMWKAADKEVKEKYIKQAMECRALHKQMYPNFEYNIKKETSDQAASVSQNQDLSGDRWDNYLDQCLQNATMEFFNENHSIGDLKNDQGSSNWIDNVSPNVISVNSNNLLFEGYQESNEWKEVCNIVSQFFPEDSDQNTLMDDKLWASLGGMDLIIDKGYELPSYIEDNENSH</sequence>
<dbReference type="PANTHER" id="PTHR10270">
    <property type="entry name" value="SOX TRANSCRIPTION FACTOR"/>
    <property type="match status" value="1"/>
</dbReference>
<evidence type="ECO:0000259" key="4">
    <source>
        <dbReference type="PROSITE" id="PS50118"/>
    </source>
</evidence>
<dbReference type="CDD" id="cd01389">
    <property type="entry name" value="HMG-box_ROX1-like"/>
    <property type="match status" value="1"/>
</dbReference>
<dbReference type="EMBL" id="JN587499">
    <property type="protein sequence ID" value="AFA26127.1"/>
    <property type="molecule type" value="Genomic_DNA"/>
</dbReference>
<dbReference type="Gene3D" id="1.10.30.10">
    <property type="entry name" value="High mobility group box domain"/>
    <property type="match status" value="1"/>
</dbReference>
<keyword evidence="1 3" id="KW-0238">DNA-binding</keyword>
<name>H6U4I1_MUCMU</name>
<dbReference type="SUPFAM" id="SSF47095">
    <property type="entry name" value="HMG-box"/>
    <property type="match status" value="1"/>
</dbReference>
<protein>
    <submittedName>
        <fullName evidence="5">SexP</fullName>
    </submittedName>
</protein>
<feature type="domain" description="HMG box" evidence="4">
    <location>
        <begin position="114"/>
        <end position="182"/>
    </location>
</feature>
<dbReference type="AlphaFoldDB" id="H6U4I1"/>
<evidence type="ECO:0000256" key="2">
    <source>
        <dbReference type="ARBA" id="ARBA00023163"/>
    </source>
</evidence>
<dbReference type="PANTHER" id="PTHR10270:SF161">
    <property type="entry name" value="SEX-DETERMINING REGION Y PROTEIN"/>
    <property type="match status" value="1"/>
</dbReference>
<evidence type="ECO:0000256" key="3">
    <source>
        <dbReference type="PROSITE-ProRule" id="PRU00267"/>
    </source>
</evidence>
<dbReference type="InterPro" id="IPR009071">
    <property type="entry name" value="HMG_box_dom"/>
</dbReference>
<dbReference type="SMART" id="SM00398">
    <property type="entry name" value="HMG"/>
    <property type="match status" value="1"/>
</dbReference>
<reference evidence="5" key="1">
    <citation type="journal article" date="2012" name="Microbiology">
        <title>The mating-related loci sexM and sexP of the zygomycetous fungus Mucor mucedo and their transcriptional regulation by trisporoid pheromones.</title>
        <authorList>
            <person name="Wetzel J."/>
            <person name="Burmester A."/>
            <person name="Kolbe M."/>
            <person name="Wostemeyer J."/>
        </authorList>
    </citation>
    <scope>NUCLEOTIDE SEQUENCE</scope>
    <source>
        <strain evidence="5">CBS 144.24</strain>
    </source>
</reference>
<proteinExistence type="predicted"/>
<gene>
    <name evidence="5" type="primary">sexP</name>
</gene>
<organism evidence="5">
    <name type="scientific">Mucor mucedo</name>
    <name type="common">Common pinmould</name>
    <dbReference type="NCBI Taxonomy" id="29922"/>
    <lineage>
        <taxon>Eukaryota</taxon>
        <taxon>Fungi</taxon>
        <taxon>Fungi incertae sedis</taxon>
        <taxon>Mucoromycota</taxon>
        <taxon>Mucoromycotina</taxon>
        <taxon>Mucoromycetes</taxon>
        <taxon>Mucorales</taxon>
        <taxon>Mucorineae</taxon>
        <taxon>Mucoraceae</taxon>
        <taxon>Mucor</taxon>
    </lineage>
</organism>
<keyword evidence="2" id="KW-0804">Transcription</keyword>
<keyword evidence="3" id="KW-0539">Nucleus</keyword>
<dbReference type="InterPro" id="IPR050140">
    <property type="entry name" value="SRY-related_HMG-box_TF-like"/>
</dbReference>
<accession>H6U4I1</accession>
<feature type="DNA-binding region" description="HMG box" evidence="3">
    <location>
        <begin position="114"/>
        <end position="182"/>
    </location>
</feature>
<dbReference type="GO" id="GO:0000978">
    <property type="term" value="F:RNA polymerase II cis-regulatory region sequence-specific DNA binding"/>
    <property type="evidence" value="ECO:0007669"/>
    <property type="project" value="TreeGrafter"/>
</dbReference>
<dbReference type="GO" id="GO:0005634">
    <property type="term" value="C:nucleus"/>
    <property type="evidence" value="ECO:0007669"/>
    <property type="project" value="UniProtKB-UniRule"/>
</dbReference>
<dbReference type="GO" id="GO:0001228">
    <property type="term" value="F:DNA-binding transcription activator activity, RNA polymerase II-specific"/>
    <property type="evidence" value="ECO:0007669"/>
    <property type="project" value="TreeGrafter"/>
</dbReference>
<dbReference type="InterPro" id="IPR036910">
    <property type="entry name" value="HMG_box_dom_sf"/>
</dbReference>
<evidence type="ECO:0000256" key="1">
    <source>
        <dbReference type="ARBA" id="ARBA00023125"/>
    </source>
</evidence>